<gene>
    <name evidence="1" type="ORF">O6H91_02G142800</name>
</gene>
<protein>
    <submittedName>
        <fullName evidence="1">Uncharacterized protein</fullName>
    </submittedName>
</protein>
<proteinExistence type="predicted"/>
<name>A0ACC2ELR5_DIPCM</name>
<sequence>MGESFSSKRSGMKCQVLQSLWACSPPRHQVTAILATQNPPFVWTGASDGAIIRWNISSEDPFIEQEVQPAALLCGHAAAIADLESCTPSRHQEVAGEQDRCSLLADSIKLINSSCCSKSPEAVISACIDGSLCVWESLTGRCQRRRRLPPWAGSPSVIASLPISARYVCIACNVDCSLPGQVSSIDTPEGAKCGEFRSDSMASKLGVKAIWKGGVLIFDTALLAVLQVVYHGVLGIGSIRSMAVTCEGILNQLEFSVSVADSFGRVRAWSHIRLESHGKQERGLPASMKDALLGMTLAKNDVTQNSACAQSVSLSSDGKLLLRVFKWSWVLNMVIDGSILAENSLGQFSNANEYTSNSKDNEDLCYFVSGCFLGGIHEAHSFQDNSENFHTASFAVCNSEGALHLYSINTLNHRSSMEVIYNNLAPADSRGKCISTKCCMLQNMLIRSESGMVAGFGASQILDTQLTVWSLDIRTVPGCKASYLDCLQSRNEEPKSYCSENEHPNGFLKTYEDLNNPSAIVKSAIFKGSGSLKSAWLNLTLNTKENGLSKSSVEENDGVNVADTVLRTENNAAQSCYVKLLGHQGSGEKNYSTLSDISKFVTATLFIPSPLQLPRLLVYGYNTGEILVVDLEGEIISKNSKCNETTEPLRQFLWHTGPILCLAEHSMRASESATEIIQVLLSGSADCCVCLWDLHQESSLLAIYRHHVGPVRQLLLPPHGTYVPWLFCFISVGDDGCVAISSLETLRVERMFPGHPGAPKSVAWDGVRGYIACLCANPLAQTVGNDILYIWDVHSGAQERVLRGTAAHSMFSYFCGRIRSDLDSSKVYSSIAPYTASFLHNLEEQSPRAAVAEGEKMQSQKLQTELASIGGTVGLGSHNVPSDSNLPVINTPHGATPVHADSTSQNVMGSLEKFSIKVVQAFSQGPKAGSSKSIEGLNVNIEKQDKLSSPTASQRTLNHVRLPIKGGCFIPGVAALQFDISLLISSKFQYVSPAVGNNDGDKQRETGSTLLNERGKSSAFLFGKAENKLYERKTKIAVSDSDDLSMSSTRAGFDKYSHQIGFPDTVEGHLLRQSLSFLHFWGVDFELDSLMEQELHICRPKHVLLGVGLAGDRGATTLVFPDDSSTFKLWRNSPEFCSMRSLTMVSLAQRLLFISPSSSACRALAAFYCRGLAEKSSGSINPSLELYACFWQDPSEHVRLAARSLFHCAAPRAVPQFLRAAKQSGDTGETNQMTSNQLTGNFSSNAPSSSDLTEWIESVDGEDWIAMIGGSYQDARAARIVVGAALAVWYPSLVHANLAQAVAPLLMKLVRAAIDKHSATAGELLAEGMATIWKELIYSEIPNLIADVFSLIECLSEKGAPSLSLAPATQEMIRESLIGNLLPSLAAAHISGFLNVVQNQLRTASSTSPVHLVALMAVVRMMRDATKAVLPFIFQVSSFILQTMDPANSLLRKHCLHTAMTAVREMVRLFPMVALHQGFVVSNAKLAVADAIGDLRSLAIHVYDLYSVTKLKVLDASGPPGYLTLISRNRNASVIGGISALSFSPDGEGLVAFSQQGLTMRWWSLGAAWWEKLSRALVPVQCTKMILVPPSAGFSPKSSHASIISTLENNNHAVQENDKEGTTAPEHLLERPFSENMDLSYRLEWRYGRTVALLHHGEELFSVQL</sequence>
<comment type="caution">
    <text evidence="1">The sequence shown here is derived from an EMBL/GenBank/DDBJ whole genome shotgun (WGS) entry which is preliminary data.</text>
</comment>
<evidence type="ECO:0000313" key="1">
    <source>
        <dbReference type="EMBL" id="KAJ7567332.1"/>
    </source>
</evidence>
<accession>A0ACC2ELR5</accession>
<reference evidence="2" key="1">
    <citation type="journal article" date="2024" name="Proc. Natl. Acad. Sci. U.S.A.">
        <title>Extraordinary preservation of gene collinearity over three hundred million years revealed in homosporous lycophytes.</title>
        <authorList>
            <person name="Li C."/>
            <person name="Wickell D."/>
            <person name="Kuo L.Y."/>
            <person name="Chen X."/>
            <person name="Nie B."/>
            <person name="Liao X."/>
            <person name="Peng D."/>
            <person name="Ji J."/>
            <person name="Jenkins J."/>
            <person name="Williams M."/>
            <person name="Shu S."/>
            <person name="Plott C."/>
            <person name="Barry K."/>
            <person name="Rajasekar S."/>
            <person name="Grimwood J."/>
            <person name="Han X."/>
            <person name="Sun S."/>
            <person name="Hou Z."/>
            <person name="He W."/>
            <person name="Dai G."/>
            <person name="Sun C."/>
            <person name="Schmutz J."/>
            <person name="Leebens-Mack J.H."/>
            <person name="Li F.W."/>
            <person name="Wang L."/>
        </authorList>
    </citation>
    <scope>NUCLEOTIDE SEQUENCE [LARGE SCALE GENOMIC DNA]</scope>
    <source>
        <strain evidence="2">cv. PW_Plant_1</strain>
    </source>
</reference>
<organism evidence="1 2">
    <name type="scientific">Diphasiastrum complanatum</name>
    <name type="common">Issler's clubmoss</name>
    <name type="synonym">Lycopodium complanatum</name>
    <dbReference type="NCBI Taxonomy" id="34168"/>
    <lineage>
        <taxon>Eukaryota</taxon>
        <taxon>Viridiplantae</taxon>
        <taxon>Streptophyta</taxon>
        <taxon>Embryophyta</taxon>
        <taxon>Tracheophyta</taxon>
        <taxon>Lycopodiopsida</taxon>
        <taxon>Lycopodiales</taxon>
        <taxon>Lycopodiaceae</taxon>
        <taxon>Lycopodioideae</taxon>
        <taxon>Diphasiastrum</taxon>
    </lineage>
</organism>
<evidence type="ECO:0000313" key="2">
    <source>
        <dbReference type="Proteomes" id="UP001162992"/>
    </source>
</evidence>
<dbReference type="Proteomes" id="UP001162992">
    <property type="component" value="Chromosome 2"/>
</dbReference>
<dbReference type="EMBL" id="CM055093">
    <property type="protein sequence ID" value="KAJ7567332.1"/>
    <property type="molecule type" value="Genomic_DNA"/>
</dbReference>
<keyword evidence="2" id="KW-1185">Reference proteome</keyword>